<comment type="caution">
    <text evidence="1">The sequence shown here is derived from an EMBL/GenBank/DDBJ whole genome shotgun (WGS) entry which is preliminary data.</text>
</comment>
<sequence length="74" mass="8568">MSEERRNERGAVSGALRDRQMIEERVLADGDGDLGAQERKMNERIWAYEEYRRQALELGADVMSEESFNGYRGL</sequence>
<evidence type="ECO:0000313" key="2">
    <source>
        <dbReference type="Proteomes" id="UP001310594"/>
    </source>
</evidence>
<dbReference type="AlphaFoldDB" id="A0AAN7WAS4"/>
<accession>A0AAN7WAS4</accession>
<organism evidence="1 2">
    <name type="scientific">Elasticomyces elasticus</name>
    <dbReference type="NCBI Taxonomy" id="574655"/>
    <lineage>
        <taxon>Eukaryota</taxon>
        <taxon>Fungi</taxon>
        <taxon>Dikarya</taxon>
        <taxon>Ascomycota</taxon>
        <taxon>Pezizomycotina</taxon>
        <taxon>Dothideomycetes</taxon>
        <taxon>Dothideomycetidae</taxon>
        <taxon>Mycosphaerellales</taxon>
        <taxon>Teratosphaeriaceae</taxon>
        <taxon>Elasticomyces</taxon>
    </lineage>
</organism>
<reference evidence="1" key="1">
    <citation type="submission" date="2023-08" db="EMBL/GenBank/DDBJ databases">
        <title>Black Yeasts Isolated from many extreme environments.</title>
        <authorList>
            <person name="Coleine C."/>
            <person name="Stajich J.E."/>
            <person name="Selbmann L."/>
        </authorList>
    </citation>
    <scope>NUCLEOTIDE SEQUENCE</scope>
    <source>
        <strain evidence="1">CCFEE 5810</strain>
    </source>
</reference>
<dbReference type="EMBL" id="JAVRQU010000016">
    <property type="protein sequence ID" value="KAK5694063.1"/>
    <property type="molecule type" value="Genomic_DNA"/>
</dbReference>
<dbReference type="Proteomes" id="UP001310594">
    <property type="component" value="Unassembled WGS sequence"/>
</dbReference>
<gene>
    <name evidence="1" type="ORF">LTR97_009682</name>
</gene>
<name>A0AAN7WAS4_9PEZI</name>
<proteinExistence type="predicted"/>
<evidence type="ECO:0000313" key="1">
    <source>
        <dbReference type="EMBL" id="KAK5694063.1"/>
    </source>
</evidence>
<protein>
    <submittedName>
        <fullName evidence="1">Uncharacterized protein</fullName>
    </submittedName>
</protein>